<feature type="region of interest" description="Disordered" evidence="1">
    <location>
        <begin position="18"/>
        <end position="57"/>
    </location>
</feature>
<accession>A0A2I0IN69</accession>
<dbReference type="Proteomes" id="UP000233551">
    <property type="component" value="Unassembled WGS sequence"/>
</dbReference>
<sequence length="248" mass="28351">MNSKRIIINHHYFHLPDRIRDHKNTRPNMIPSDDDSSHQQQQQRQCMRAEQQKQEERTWYLRKQEAKQPYEERKRTTEAEVEFSRPRMAGSLYSRLGADERRDKCQLVADSVTETPSAPSSELRRGRFTYGGGVHGTPVASAAVKSPLLVRSFVGFCWDGGGGGSCRRDEWGGVRVGIASLAPVSGRGVDGGRWWSARNSRGLRRGQFSSLVRSFVGFCWRRNNPFSLQESRRHDLNPAWFSGSTHRM</sequence>
<gene>
    <name evidence="2" type="ORF">CRG98_034457</name>
</gene>
<dbReference type="EMBL" id="PGOL01002776">
    <property type="protein sequence ID" value="PKI45153.1"/>
    <property type="molecule type" value="Genomic_DNA"/>
</dbReference>
<reference evidence="2 3" key="1">
    <citation type="submission" date="2017-11" db="EMBL/GenBank/DDBJ databases">
        <title>De-novo sequencing of pomegranate (Punica granatum L.) genome.</title>
        <authorList>
            <person name="Akparov Z."/>
            <person name="Amiraslanov A."/>
            <person name="Hajiyeva S."/>
            <person name="Abbasov M."/>
            <person name="Kaur K."/>
            <person name="Hamwieh A."/>
            <person name="Solovyev V."/>
            <person name="Salamov A."/>
            <person name="Braich B."/>
            <person name="Kosarev P."/>
            <person name="Mahmoud A."/>
            <person name="Hajiyev E."/>
            <person name="Babayeva S."/>
            <person name="Izzatullayeva V."/>
            <person name="Mammadov A."/>
            <person name="Mammadov A."/>
            <person name="Sharifova S."/>
            <person name="Ojaghi J."/>
            <person name="Eynullazada K."/>
            <person name="Bayramov B."/>
            <person name="Abdulazimova A."/>
            <person name="Shahmuradov I."/>
        </authorList>
    </citation>
    <scope>NUCLEOTIDE SEQUENCE [LARGE SCALE GENOMIC DNA]</scope>
    <source>
        <strain evidence="3">cv. AG2017</strain>
        <tissue evidence="2">Leaf</tissue>
    </source>
</reference>
<evidence type="ECO:0000256" key="1">
    <source>
        <dbReference type="SAM" id="MobiDB-lite"/>
    </source>
</evidence>
<feature type="compositionally biased region" description="Low complexity" evidence="1">
    <location>
        <begin position="39"/>
        <end position="49"/>
    </location>
</feature>
<dbReference type="AlphaFoldDB" id="A0A2I0IN69"/>
<keyword evidence="3" id="KW-1185">Reference proteome</keyword>
<proteinExistence type="predicted"/>
<name>A0A2I0IN69_PUNGR</name>
<organism evidence="2 3">
    <name type="scientific">Punica granatum</name>
    <name type="common">Pomegranate</name>
    <dbReference type="NCBI Taxonomy" id="22663"/>
    <lineage>
        <taxon>Eukaryota</taxon>
        <taxon>Viridiplantae</taxon>
        <taxon>Streptophyta</taxon>
        <taxon>Embryophyta</taxon>
        <taxon>Tracheophyta</taxon>
        <taxon>Spermatophyta</taxon>
        <taxon>Magnoliopsida</taxon>
        <taxon>eudicotyledons</taxon>
        <taxon>Gunneridae</taxon>
        <taxon>Pentapetalae</taxon>
        <taxon>rosids</taxon>
        <taxon>malvids</taxon>
        <taxon>Myrtales</taxon>
        <taxon>Lythraceae</taxon>
        <taxon>Punica</taxon>
    </lineage>
</organism>
<comment type="caution">
    <text evidence="2">The sequence shown here is derived from an EMBL/GenBank/DDBJ whole genome shotgun (WGS) entry which is preliminary data.</text>
</comment>
<protein>
    <submittedName>
        <fullName evidence="2">Uncharacterized protein</fullName>
    </submittedName>
</protein>
<evidence type="ECO:0000313" key="2">
    <source>
        <dbReference type="EMBL" id="PKI45153.1"/>
    </source>
</evidence>
<evidence type="ECO:0000313" key="3">
    <source>
        <dbReference type="Proteomes" id="UP000233551"/>
    </source>
</evidence>